<evidence type="ECO:0000256" key="1">
    <source>
        <dbReference type="SAM" id="Coils"/>
    </source>
</evidence>
<sequence>MSTTIKCKYCGREMEITEALGKNIEEKIRHELSEKANIEITDLKKALAEKEEKVEELREQELKLREEKRKIEEREKDLKLEVERRIDEEKKKIEEAVLTQASHDHHLKDLEKDKKINDLMLALEEATRKAQQGSQQLQGEILELDLEETLRTAFPNDEIEPVGKGVKGADVRQIVKSPKGFTCGVILWESKRTKDWKDEWLTKLKDDLRREKANIPVIVTSAMPKDITNGMGLKDGVWVMSNTLALPLATLLRKNLLDIAYQKAVTTKTGEKAELLYDYITGHEFRQQVEALVEVYKEMNDQIGRERAAFEKSWKAREAQIKRVLISVTNIYGSAQGLAGSSMPQIKGLELMELGEGK</sequence>
<dbReference type="Proteomes" id="UP000178851">
    <property type="component" value="Unassembled WGS sequence"/>
</dbReference>
<organism evidence="2 3">
    <name type="scientific">Candidatus Woesebacteria bacterium RIFCSPHIGHO2_01_FULL_39_28</name>
    <dbReference type="NCBI Taxonomy" id="1802496"/>
    <lineage>
        <taxon>Bacteria</taxon>
        <taxon>Candidatus Woeseibacteriota</taxon>
    </lineage>
</organism>
<proteinExistence type="predicted"/>
<name>A0A1F7YCH5_9BACT</name>
<reference evidence="2 3" key="1">
    <citation type="journal article" date="2016" name="Nat. Commun.">
        <title>Thousands of microbial genomes shed light on interconnected biogeochemical processes in an aquifer system.</title>
        <authorList>
            <person name="Anantharaman K."/>
            <person name="Brown C.T."/>
            <person name="Hug L.A."/>
            <person name="Sharon I."/>
            <person name="Castelle C.J."/>
            <person name="Probst A.J."/>
            <person name="Thomas B.C."/>
            <person name="Singh A."/>
            <person name="Wilkins M.J."/>
            <person name="Karaoz U."/>
            <person name="Brodie E.L."/>
            <person name="Williams K.H."/>
            <person name="Hubbard S.S."/>
            <person name="Banfield J.F."/>
        </authorList>
    </citation>
    <scope>NUCLEOTIDE SEQUENCE [LARGE SCALE GENOMIC DNA]</scope>
</reference>
<keyword evidence="1" id="KW-0175">Coiled coil</keyword>
<feature type="coiled-coil region" evidence="1">
    <location>
        <begin position="33"/>
        <end position="136"/>
    </location>
</feature>
<evidence type="ECO:0000313" key="2">
    <source>
        <dbReference type="EMBL" id="OGM25017.1"/>
    </source>
</evidence>
<gene>
    <name evidence="2" type="ORF">A2627_05115</name>
</gene>
<evidence type="ECO:0008006" key="4">
    <source>
        <dbReference type="Google" id="ProtNLM"/>
    </source>
</evidence>
<dbReference type="AlphaFoldDB" id="A0A1F7YCH5"/>
<dbReference type="EMBL" id="MGGI01000024">
    <property type="protein sequence ID" value="OGM25017.1"/>
    <property type="molecule type" value="Genomic_DNA"/>
</dbReference>
<accession>A0A1F7YCH5</accession>
<dbReference type="Pfam" id="PF09903">
    <property type="entry name" value="DUF2130"/>
    <property type="match status" value="1"/>
</dbReference>
<protein>
    <recommendedName>
        <fullName evidence="4">DUF2130 domain-containing protein</fullName>
    </recommendedName>
</protein>
<evidence type="ECO:0000313" key="3">
    <source>
        <dbReference type="Proteomes" id="UP000178851"/>
    </source>
</evidence>
<comment type="caution">
    <text evidence="2">The sequence shown here is derived from an EMBL/GenBank/DDBJ whole genome shotgun (WGS) entry which is preliminary data.</text>
</comment>
<dbReference type="InterPro" id="IPR019219">
    <property type="entry name" value="DUF2130"/>
</dbReference>